<gene>
    <name evidence="2" type="ORF">FA10DRAFT_302251</name>
</gene>
<feature type="compositionally biased region" description="Polar residues" evidence="1">
    <location>
        <begin position="1"/>
        <end position="37"/>
    </location>
</feature>
<dbReference type="EMBL" id="KZ819637">
    <property type="protein sequence ID" value="PWN88840.1"/>
    <property type="molecule type" value="Genomic_DNA"/>
</dbReference>
<organism evidence="2 3">
    <name type="scientific">Acaromyces ingoldii</name>
    <dbReference type="NCBI Taxonomy" id="215250"/>
    <lineage>
        <taxon>Eukaryota</taxon>
        <taxon>Fungi</taxon>
        <taxon>Dikarya</taxon>
        <taxon>Basidiomycota</taxon>
        <taxon>Ustilaginomycotina</taxon>
        <taxon>Exobasidiomycetes</taxon>
        <taxon>Exobasidiales</taxon>
        <taxon>Cryptobasidiaceae</taxon>
        <taxon>Acaromyces</taxon>
    </lineage>
</organism>
<dbReference type="RefSeq" id="XP_025376038.1">
    <property type="nucleotide sequence ID" value="XM_025525085.1"/>
</dbReference>
<name>A0A316YH22_9BASI</name>
<proteinExistence type="predicted"/>
<accession>A0A316YH22</accession>
<protein>
    <submittedName>
        <fullName evidence="2">Uncharacterized protein</fullName>
    </submittedName>
</protein>
<dbReference type="GeneID" id="37047001"/>
<feature type="region of interest" description="Disordered" evidence="1">
    <location>
        <begin position="1"/>
        <end position="53"/>
    </location>
</feature>
<dbReference type="AlphaFoldDB" id="A0A316YH22"/>
<evidence type="ECO:0000256" key="1">
    <source>
        <dbReference type="SAM" id="MobiDB-lite"/>
    </source>
</evidence>
<keyword evidence="3" id="KW-1185">Reference proteome</keyword>
<evidence type="ECO:0000313" key="2">
    <source>
        <dbReference type="EMBL" id="PWN88840.1"/>
    </source>
</evidence>
<sequence>MSATVVQLHPPSTTAATQEPFQTQGRTLASPAVTTASDVHCTSCPPASRPNRDIESVSVEESVAFPEVQNDAQPDSWNQVLRGNPPFRPLNRNVDFSIRPLGANGVERTFLIFMLSGVMIQNWANVAWRSTIGRFTDRAFLFKLGGTW</sequence>
<dbReference type="OrthoDB" id="5201563at2759"/>
<reference evidence="2 3" key="1">
    <citation type="journal article" date="2018" name="Mol. Biol. Evol.">
        <title>Broad Genomic Sampling Reveals a Smut Pathogenic Ancestry of the Fungal Clade Ustilaginomycotina.</title>
        <authorList>
            <person name="Kijpornyongpan T."/>
            <person name="Mondo S.J."/>
            <person name="Barry K."/>
            <person name="Sandor L."/>
            <person name="Lee J."/>
            <person name="Lipzen A."/>
            <person name="Pangilinan J."/>
            <person name="LaButti K."/>
            <person name="Hainaut M."/>
            <person name="Henrissat B."/>
            <person name="Grigoriev I.V."/>
            <person name="Spatafora J.W."/>
            <person name="Aime M.C."/>
        </authorList>
    </citation>
    <scope>NUCLEOTIDE SEQUENCE [LARGE SCALE GENOMIC DNA]</scope>
    <source>
        <strain evidence="2 3">MCA 4198</strain>
    </source>
</reference>
<dbReference type="InParanoid" id="A0A316YH22"/>
<dbReference type="Proteomes" id="UP000245768">
    <property type="component" value="Unassembled WGS sequence"/>
</dbReference>
<evidence type="ECO:0000313" key="3">
    <source>
        <dbReference type="Proteomes" id="UP000245768"/>
    </source>
</evidence>